<evidence type="ECO:0000313" key="4">
    <source>
        <dbReference type="Proteomes" id="UP000799118"/>
    </source>
</evidence>
<dbReference type="InterPro" id="IPR001461">
    <property type="entry name" value="Aspartic_peptidase_A1"/>
</dbReference>
<dbReference type="InterPro" id="IPR033121">
    <property type="entry name" value="PEPTIDASE_A1"/>
</dbReference>
<reference evidence="3" key="1">
    <citation type="journal article" date="2019" name="Environ. Microbiol.">
        <title>Fungal ecological strategies reflected in gene transcription - a case study of two litter decomposers.</title>
        <authorList>
            <person name="Barbi F."/>
            <person name="Kohler A."/>
            <person name="Barry K."/>
            <person name="Baskaran P."/>
            <person name="Daum C."/>
            <person name="Fauchery L."/>
            <person name="Ihrmark K."/>
            <person name="Kuo A."/>
            <person name="LaButti K."/>
            <person name="Lipzen A."/>
            <person name="Morin E."/>
            <person name="Grigoriev I.V."/>
            <person name="Henrissat B."/>
            <person name="Lindahl B."/>
            <person name="Martin F."/>
        </authorList>
    </citation>
    <scope>NUCLEOTIDE SEQUENCE</scope>
    <source>
        <strain evidence="3">JB14</strain>
    </source>
</reference>
<dbReference type="GO" id="GO:0004190">
    <property type="term" value="F:aspartic-type endopeptidase activity"/>
    <property type="evidence" value="ECO:0007669"/>
    <property type="project" value="InterPro"/>
</dbReference>
<dbReference type="OrthoDB" id="15189at2759"/>
<dbReference type="AlphaFoldDB" id="A0A6A4HVH6"/>
<gene>
    <name evidence="3" type="ORF">BT96DRAFT_1092783</name>
</gene>
<feature type="domain" description="Peptidase A1" evidence="2">
    <location>
        <begin position="1"/>
        <end position="126"/>
    </location>
</feature>
<dbReference type="PROSITE" id="PS51767">
    <property type="entry name" value="PEPTIDASE_A1"/>
    <property type="match status" value="1"/>
</dbReference>
<proteinExistence type="inferred from homology"/>
<keyword evidence="4" id="KW-1185">Reference proteome</keyword>
<comment type="similarity">
    <text evidence="1">Belongs to the peptidase A1 family.</text>
</comment>
<dbReference type="PANTHER" id="PTHR47966:SF51">
    <property type="entry name" value="BETA-SITE APP-CLEAVING ENZYME, ISOFORM A-RELATED"/>
    <property type="match status" value="1"/>
</dbReference>
<dbReference type="GO" id="GO:0006508">
    <property type="term" value="P:proteolysis"/>
    <property type="evidence" value="ECO:0007669"/>
    <property type="project" value="InterPro"/>
</dbReference>
<accession>A0A6A4HVH6</accession>
<dbReference type="PRINTS" id="PR00792">
    <property type="entry name" value="PEPSIN"/>
</dbReference>
<evidence type="ECO:0000256" key="1">
    <source>
        <dbReference type="ARBA" id="ARBA00007447"/>
    </source>
</evidence>
<evidence type="ECO:0000313" key="3">
    <source>
        <dbReference type="EMBL" id="KAE9401268.1"/>
    </source>
</evidence>
<sequence length="179" mass="19645">MLTTPSGFGQISGASISGGKKPTVSGFNTIFDSGTTTMYGPPSDVEMFCAQIPGFKLFDSSQGYYSFPKYPKVLFNWACRWTSDQCVGALAGQDLGLGDSVWLLGDSWMKNVYTVFSFELNAVGFADLAYFALVIHNVYGRMKLLQFSSVALQASGLRDQMNLTKRDVHRIRCRGSVNV</sequence>
<dbReference type="SUPFAM" id="SSF50630">
    <property type="entry name" value="Acid proteases"/>
    <property type="match status" value="1"/>
</dbReference>
<organism evidence="3 4">
    <name type="scientific">Gymnopus androsaceus JB14</name>
    <dbReference type="NCBI Taxonomy" id="1447944"/>
    <lineage>
        <taxon>Eukaryota</taxon>
        <taxon>Fungi</taxon>
        <taxon>Dikarya</taxon>
        <taxon>Basidiomycota</taxon>
        <taxon>Agaricomycotina</taxon>
        <taxon>Agaricomycetes</taxon>
        <taxon>Agaricomycetidae</taxon>
        <taxon>Agaricales</taxon>
        <taxon>Marasmiineae</taxon>
        <taxon>Omphalotaceae</taxon>
        <taxon>Gymnopus</taxon>
    </lineage>
</organism>
<dbReference type="Gene3D" id="2.40.70.10">
    <property type="entry name" value="Acid Proteases"/>
    <property type="match status" value="2"/>
</dbReference>
<name>A0A6A4HVH6_9AGAR</name>
<evidence type="ECO:0000259" key="2">
    <source>
        <dbReference type="PROSITE" id="PS51767"/>
    </source>
</evidence>
<dbReference type="Proteomes" id="UP000799118">
    <property type="component" value="Unassembled WGS sequence"/>
</dbReference>
<dbReference type="PANTHER" id="PTHR47966">
    <property type="entry name" value="BETA-SITE APP-CLEAVING ENZYME, ISOFORM A-RELATED"/>
    <property type="match status" value="1"/>
</dbReference>
<dbReference type="EMBL" id="ML769447">
    <property type="protein sequence ID" value="KAE9401268.1"/>
    <property type="molecule type" value="Genomic_DNA"/>
</dbReference>
<dbReference type="InterPro" id="IPR021109">
    <property type="entry name" value="Peptidase_aspartic_dom_sf"/>
</dbReference>
<protein>
    <recommendedName>
        <fullName evidence="2">Peptidase A1 domain-containing protein</fullName>
    </recommendedName>
</protein>